<dbReference type="Proteomes" id="UP000019494">
    <property type="component" value="Unassembled WGS sequence"/>
</dbReference>
<name>W9GR10_9MICO</name>
<dbReference type="OrthoDB" id="4962371at2"/>
<dbReference type="AlphaFoldDB" id="W9GR10"/>
<evidence type="ECO:0000313" key="1">
    <source>
        <dbReference type="EMBL" id="EWT06324.1"/>
    </source>
</evidence>
<accession>W9GR10</accession>
<keyword evidence="2" id="KW-1185">Reference proteome</keyword>
<dbReference type="EMBL" id="AWQS01000054">
    <property type="protein sequence ID" value="EWT06324.1"/>
    <property type="molecule type" value="Genomic_DNA"/>
</dbReference>
<gene>
    <name evidence="1" type="ORF">N864_22625</name>
</gene>
<dbReference type="RefSeq" id="WP_034715766.1">
    <property type="nucleotide sequence ID" value="NZ_AWQS01000054.1"/>
</dbReference>
<sequence length="68" mass="7862">MRPMFVYPESARHALVRGALRDFLRDNGIPAQYLSARRGWLVRRDRLADLVARAERDGFHVRVKGADL</sequence>
<comment type="caution">
    <text evidence="1">The sequence shown here is derived from an EMBL/GenBank/DDBJ whole genome shotgun (WGS) entry which is preliminary data.</text>
</comment>
<reference evidence="2" key="1">
    <citation type="submission" date="2013-08" db="EMBL/GenBank/DDBJ databases">
        <title>Intrasporangium oryzae NRRL B-24470.</title>
        <authorList>
            <person name="Liu H."/>
            <person name="Wang G."/>
        </authorList>
    </citation>
    <scope>NUCLEOTIDE SEQUENCE [LARGE SCALE GENOMIC DNA]</scope>
    <source>
        <strain evidence="2">Q5-1</strain>
    </source>
</reference>
<protein>
    <submittedName>
        <fullName evidence="1">Uncharacterized protein</fullName>
    </submittedName>
</protein>
<organism evidence="1 2">
    <name type="scientific">Intrasporangium chromatireducens Q5-1</name>
    <dbReference type="NCBI Taxonomy" id="584657"/>
    <lineage>
        <taxon>Bacteria</taxon>
        <taxon>Bacillati</taxon>
        <taxon>Actinomycetota</taxon>
        <taxon>Actinomycetes</taxon>
        <taxon>Micrococcales</taxon>
        <taxon>Intrasporangiaceae</taxon>
        <taxon>Intrasporangium</taxon>
    </lineage>
</organism>
<evidence type="ECO:0000313" key="2">
    <source>
        <dbReference type="Proteomes" id="UP000019494"/>
    </source>
</evidence>
<proteinExistence type="predicted"/>